<dbReference type="InterPro" id="IPR039261">
    <property type="entry name" value="FNR_nucleotide-bd"/>
</dbReference>
<comment type="caution">
    <text evidence="9">The sequence shown here is derived from an EMBL/GenBank/DDBJ whole genome shotgun (WGS) entry which is preliminary data.</text>
</comment>
<dbReference type="Gene3D" id="3.40.50.80">
    <property type="entry name" value="Nucleotide-binding domain of ferredoxin-NADP reductase (FNR) module"/>
    <property type="match status" value="1"/>
</dbReference>
<keyword evidence="3" id="KW-0479">Metal-binding</keyword>
<keyword evidence="10" id="KW-1185">Reference proteome</keyword>
<keyword evidence="2" id="KW-0001">2Fe-2S</keyword>
<dbReference type="PROSITE" id="PS00197">
    <property type="entry name" value="2FE2S_FER_1"/>
    <property type="match status" value="1"/>
</dbReference>
<feature type="domain" description="FAD-binding FR-type" evidence="8">
    <location>
        <begin position="2"/>
        <end position="104"/>
    </location>
</feature>
<keyword evidence="6" id="KW-0411">Iron-sulfur</keyword>
<evidence type="ECO:0000259" key="8">
    <source>
        <dbReference type="PROSITE" id="PS51384"/>
    </source>
</evidence>
<dbReference type="InterPro" id="IPR017938">
    <property type="entry name" value="Riboflavin_synthase-like_b-brl"/>
</dbReference>
<keyword evidence="1" id="KW-0285">Flavoprotein</keyword>
<dbReference type="AlphaFoldDB" id="A0A6N8ISM2"/>
<name>A0A6N8ISM2_9BURK</name>
<dbReference type="SUPFAM" id="SSF54292">
    <property type="entry name" value="2Fe-2S ferredoxin-like"/>
    <property type="match status" value="1"/>
</dbReference>
<dbReference type="RefSeq" id="WP_157397869.1">
    <property type="nucleotide sequence ID" value="NZ_WSEL01000003.1"/>
</dbReference>
<dbReference type="PROSITE" id="PS51384">
    <property type="entry name" value="FAD_FR"/>
    <property type="match status" value="1"/>
</dbReference>
<protein>
    <submittedName>
        <fullName evidence="9">2Fe-2S iron-sulfur cluster binding domain-containing protein</fullName>
    </submittedName>
</protein>
<dbReference type="Gene3D" id="3.10.20.30">
    <property type="match status" value="1"/>
</dbReference>
<dbReference type="InterPro" id="IPR006058">
    <property type="entry name" value="2Fe2S_fd_BS"/>
</dbReference>
<dbReference type="Gene3D" id="2.40.30.10">
    <property type="entry name" value="Translation factors"/>
    <property type="match status" value="1"/>
</dbReference>
<accession>A0A6N8ISM2</accession>
<dbReference type="GO" id="GO:0051537">
    <property type="term" value="F:2 iron, 2 sulfur cluster binding"/>
    <property type="evidence" value="ECO:0007669"/>
    <property type="project" value="UniProtKB-KW"/>
</dbReference>
<dbReference type="Pfam" id="PF00111">
    <property type="entry name" value="Fer2"/>
    <property type="match status" value="1"/>
</dbReference>
<dbReference type="InterPro" id="IPR012675">
    <property type="entry name" value="Beta-grasp_dom_sf"/>
</dbReference>
<keyword evidence="5" id="KW-0408">Iron</keyword>
<dbReference type="Proteomes" id="UP000469385">
    <property type="component" value="Unassembled WGS sequence"/>
</dbReference>
<evidence type="ECO:0000313" key="9">
    <source>
        <dbReference type="EMBL" id="MVQ29919.1"/>
    </source>
</evidence>
<dbReference type="CDD" id="cd00207">
    <property type="entry name" value="fer2"/>
    <property type="match status" value="1"/>
</dbReference>
<dbReference type="InterPro" id="IPR050415">
    <property type="entry name" value="MRET"/>
</dbReference>
<evidence type="ECO:0000256" key="4">
    <source>
        <dbReference type="ARBA" id="ARBA00023002"/>
    </source>
</evidence>
<evidence type="ECO:0000256" key="5">
    <source>
        <dbReference type="ARBA" id="ARBA00023004"/>
    </source>
</evidence>
<keyword evidence="4" id="KW-0560">Oxidoreductase</keyword>
<evidence type="ECO:0000256" key="1">
    <source>
        <dbReference type="ARBA" id="ARBA00022630"/>
    </source>
</evidence>
<dbReference type="InterPro" id="IPR017927">
    <property type="entry name" value="FAD-bd_FR_type"/>
</dbReference>
<dbReference type="InterPro" id="IPR001041">
    <property type="entry name" value="2Fe-2S_ferredoxin-type"/>
</dbReference>
<dbReference type="EMBL" id="WSEL01000003">
    <property type="protein sequence ID" value="MVQ29919.1"/>
    <property type="molecule type" value="Genomic_DNA"/>
</dbReference>
<dbReference type="GO" id="GO:0046872">
    <property type="term" value="F:metal ion binding"/>
    <property type="evidence" value="ECO:0007669"/>
    <property type="project" value="UniProtKB-KW"/>
</dbReference>
<dbReference type="PROSITE" id="PS51085">
    <property type="entry name" value="2FE2S_FER_2"/>
    <property type="match status" value="1"/>
</dbReference>
<gene>
    <name evidence="9" type="ORF">GON04_10695</name>
</gene>
<dbReference type="SUPFAM" id="SSF63380">
    <property type="entry name" value="Riboflavin synthase domain-like"/>
    <property type="match status" value="1"/>
</dbReference>
<sequence>MAETLDARVRTLRLEADDIVSVELLPLPGQHLPPFDAGAHVDVHLPSGLVRSYSLLNDPGEPDRYLLGILKDRGSRGGSRWVHEQLRVGQVLRIGAPRNNFSLHEDAAHTVLVAGGIGVTPILAMARRLQRLGRSFEVIFLARSRTQAAFVDELAALCSTVHWHFDVEKGGPPDLRALLAARPAGVDTHYYACGPAPMLDAFEKSCAELGYANAHIERFAALEVEAASDARTTFQLELRRSGKTIQVMPDNTLLHAIRACGVEPTTSCEEGICGSCETTVLEGLPDHRDSVLTEAERARNKTMMVCVGGCRSERLVLDL</sequence>
<evidence type="ECO:0000259" key="7">
    <source>
        <dbReference type="PROSITE" id="PS51085"/>
    </source>
</evidence>
<reference evidence="9 10" key="1">
    <citation type="submission" date="2019-12" db="EMBL/GenBank/DDBJ databases">
        <authorList>
            <person name="Huq M.A."/>
        </authorList>
    </citation>
    <scope>NUCLEOTIDE SEQUENCE [LARGE SCALE GENOMIC DNA]</scope>
    <source>
        <strain evidence="9 10">MAH-25</strain>
    </source>
</reference>
<dbReference type="GO" id="GO:0016491">
    <property type="term" value="F:oxidoreductase activity"/>
    <property type="evidence" value="ECO:0007669"/>
    <property type="project" value="UniProtKB-KW"/>
</dbReference>
<feature type="domain" description="2Fe-2S ferredoxin-type" evidence="7">
    <location>
        <begin position="232"/>
        <end position="319"/>
    </location>
</feature>
<dbReference type="PRINTS" id="PR00409">
    <property type="entry name" value="PHDIOXRDTASE"/>
</dbReference>
<evidence type="ECO:0000256" key="3">
    <source>
        <dbReference type="ARBA" id="ARBA00022723"/>
    </source>
</evidence>
<evidence type="ECO:0000313" key="10">
    <source>
        <dbReference type="Proteomes" id="UP000469385"/>
    </source>
</evidence>
<organism evidence="9 10">
    <name type="scientific">Ramlibacter pinisoli</name>
    <dbReference type="NCBI Taxonomy" id="2682844"/>
    <lineage>
        <taxon>Bacteria</taxon>
        <taxon>Pseudomonadati</taxon>
        <taxon>Pseudomonadota</taxon>
        <taxon>Betaproteobacteria</taxon>
        <taxon>Burkholderiales</taxon>
        <taxon>Comamonadaceae</taxon>
        <taxon>Ramlibacter</taxon>
    </lineage>
</organism>
<dbReference type="PANTHER" id="PTHR47354:SF1">
    <property type="entry name" value="CARNITINE MONOOXYGENASE REDUCTASE SUBUNIT"/>
    <property type="match status" value="1"/>
</dbReference>
<evidence type="ECO:0000256" key="2">
    <source>
        <dbReference type="ARBA" id="ARBA00022714"/>
    </source>
</evidence>
<dbReference type="PANTHER" id="PTHR47354">
    <property type="entry name" value="NADH OXIDOREDUCTASE HCR"/>
    <property type="match status" value="1"/>
</dbReference>
<dbReference type="SUPFAM" id="SSF52343">
    <property type="entry name" value="Ferredoxin reductase-like, C-terminal NADP-linked domain"/>
    <property type="match status" value="1"/>
</dbReference>
<dbReference type="CDD" id="cd06185">
    <property type="entry name" value="PDR_like"/>
    <property type="match status" value="1"/>
</dbReference>
<evidence type="ECO:0000256" key="6">
    <source>
        <dbReference type="ARBA" id="ARBA00023014"/>
    </source>
</evidence>
<proteinExistence type="predicted"/>
<dbReference type="InterPro" id="IPR036010">
    <property type="entry name" value="2Fe-2S_ferredoxin-like_sf"/>
</dbReference>